<organism evidence="2 3">
    <name type="scientific">Litchfieldia luteola</name>
    <dbReference type="NCBI Taxonomy" id="682179"/>
    <lineage>
        <taxon>Bacteria</taxon>
        <taxon>Bacillati</taxon>
        <taxon>Bacillota</taxon>
        <taxon>Bacilli</taxon>
        <taxon>Bacillales</taxon>
        <taxon>Bacillaceae</taxon>
        <taxon>Litchfieldia</taxon>
    </lineage>
</organism>
<reference evidence="2 3" key="1">
    <citation type="submission" date="2020-10" db="EMBL/GenBank/DDBJ databases">
        <title>Bacillus sp. HD4P25, an endophyte from a halophyte.</title>
        <authorList>
            <person name="Sun J.-Q."/>
        </authorList>
    </citation>
    <scope>NUCLEOTIDE SEQUENCE [LARGE SCALE GENOMIC DNA]</scope>
    <source>
        <strain evidence="2 3">YIM 93174</strain>
    </source>
</reference>
<gene>
    <name evidence="2" type="ORF">IMZ08_02710</name>
</gene>
<dbReference type="RefSeq" id="WP_193534451.1">
    <property type="nucleotide sequence ID" value="NZ_JADCLJ010000007.1"/>
</dbReference>
<proteinExistence type="predicted"/>
<comment type="caution">
    <text evidence="2">The sequence shown here is derived from an EMBL/GenBank/DDBJ whole genome shotgun (WGS) entry which is preliminary data.</text>
</comment>
<keyword evidence="1" id="KW-0812">Transmembrane</keyword>
<evidence type="ECO:0000256" key="1">
    <source>
        <dbReference type="SAM" id="Phobius"/>
    </source>
</evidence>
<feature type="transmembrane region" description="Helical" evidence="1">
    <location>
        <begin position="125"/>
        <end position="146"/>
    </location>
</feature>
<keyword evidence="1" id="KW-1133">Transmembrane helix</keyword>
<feature type="transmembrane region" description="Helical" evidence="1">
    <location>
        <begin position="95"/>
        <end position="113"/>
    </location>
</feature>
<keyword evidence="1" id="KW-0472">Membrane</keyword>
<feature type="transmembrane region" description="Helical" evidence="1">
    <location>
        <begin position="6"/>
        <end position="24"/>
    </location>
</feature>
<keyword evidence="3" id="KW-1185">Reference proteome</keyword>
<sequence length="152" mass="17628">MSLVIYIVIMWFVLGLVIVDKKVIGNREIMFVFMLVSTVNTHSYLLVSETFNLVSISHELVRYSSYILHRSFLNPLLVSYCLNKIFKRDVGKGQIIALLLSLGILMVLEALNLKLEIISYKTWNFFFTICYLFGLLLLSYGCLRLFKKIGWT</sequence>
<dbReference type="Proteomes" id="UP001516662">
    <property type="component" value="Unassembled WGS sequence"/>
</dbReference>
<dbReference type="EMBL" id="JADCLJ010000007">
    <property type="protein sequence ID" value="MBE4906967.1"/>
    <property type="molecule type" value="Genomic_DNA"/>
</dbReference>
<feature type="transmembrane region" description="Helical" evidence="1">
    <location>
        <begin position="29"/>
        <end position="47"/>
    </location>
</feature>
<accession>A0ABR9QEP0</accession>
<evidence type="ECO:0000313" key="2">
    <source>
        <dbReference type="EMBL" id="MBE4906967.1"/>
    </source>
</evidence>
<evidence type="ECO:0000313" key="3">
    <source>
        <dbReference type="Proteomes" id="UP001516662"/>
    </source>
</evidence>
<protein>
    <submittedName>
        <fullName evidence="2">Uncharacterized protein</fullName>
    </submittedName>
</protein>
<name>A0ABR9QEP0_9BACI</name>